<dbReference type="Proteomes" id="UP000642910">
    <property type="component" value="Unassembled WGS sequence"/>
</dbReference>
<feature type="compositionally biased region" description="Low complexity" evidence="1">
    <location>
        <begin position="93"/>
        <end position="107"/>
    </location>
</feature>
<evidence type="ECO:0000256" key="1">
    <source>
        <dbReference type="SAM" id="MobiDB-lite"/>
    </source>
</evidence>
<gene>
    <name evidence="2" type="ORF">IW967_03675</name>
</gene>
<accession>A0ABS0F113</accession>
<keyword evidence="3" id="KW-1185">Reference proteome</keyword>
<name>A0ABS0F113_9BACL</name>
<organism evidence="2 3">
    <name type="scientific">Alicyclobacillus mali</name>
    <name type="common">ex Roth et al. 2021</name>
    <dbReference type="NCBI Taxonomy" id="1123961"/>
    <lineage>
        <taxon>Bacteria</taxon>
        <taxon>Bacillati</taxon>
        <taxon>Bacillota</taxon>
        <taxon>Bacilli</taxon>
        <taxon>Bacillales</taxon>
        <taxon>Alicyclobacillaceae</taxon>
        <taxon>Alicyclobacillus</taxon>
    </lineage>
</organism>
<feature type="region of interest" description="Disordered" evidence="1">
    <location>
        <begin position="73"/>
        <end position="114"/>
    </location>
</feature>
<evidence type="ECO:0000313" key="3">
    <source>
        <dbReference type="Proteomes" id="UP000642910"/>
    </source>
</evidence>
<reference evidence="2 3" key="1">
    <citation type="submission" date="2020-11" db="EMBL/GenBank/DDBJ databases">
        <title>Genomic insight of Alicyclobacillus mali FL 18 reveals a new arsenic-resistant strain, with potential in environmental biotechnology.</title>
        <authorList>
            <person name="Fiorentino G."/>
            <person name="Gallo G."/>
            <person name="Aulitto M."/>
        </authorList>
    </citation>
    <scope>NUCLEOTIDE SEQUENCE [LARGE SCALE GENOMIC DNA]</scope>
    <source>
        <strain evidence="2 3">FL 18</strain>
    </source>
</reference>
<feature type="compositionally biased region" description="Low complexity" evidence="1">
    <location>
        <begin position="77"/>
        <end position="86"/>
    </location>
</feature>
<evidence type="ECO:0000313" key="2">
    <source>
        <dbReference type="EMBL" id="MBF8376975.1"/>
    </source>
</evidence>
<dbReference type="EMBL" id="JADPKZ010000030">
    <property type="protein sequence ID" value="MBF8376975.1"/>
    <property type="molecule type" value="Genomic_DNA"/>
</dbReference>
<protein>
    <submittedName>
        <fullName evidence="2">Uncharacterized protein</fullName>
    </submittedName>
</protein>
<sequence length="127" mass="13742">MIDVKLDSFIKFGGLAFDIAQDEKVRTFFTMLHHGMRRRGMIPPTTPPAFHAPPHPYHPAHWPVHHHAIPFSPYAPSPANQASTPAQQPPASAPSSGASVKSESSGTIGSGGGAGWLQQLLELFDRR</sequence>
<proteinExistence type="predicted"/>
<comment type="caution">
    <text evidence="2">The sequence shown here is derived from an EMBL/GenBank/DDBJ whole genome shotgun (WGS) entry which is preliminary data.</text>
</comment>